<dbReference type="GO" id="GO:0016705">
    <property type="term" value="F:oxidoreductase activity, acting on paired donors, with incorporation or reduction of molecular oxygen"/>
    <property type="evidence" value="ECO:0007669"/>
    <property type="project" value="InterPro"/>
</dbReference>
<dbReference type="SUPFAM" id="SSF48264">
    <property type="entry name" value="Cytochrome P450"/>
    <property type="match status" value="1"/>
</dbReference>
<protein>
    <recommendedName>
        <fullName evidence="3">Cytochrome P450</fullName>
    </recommendedName>
</protein>
<dbReference type="InterPro" id="IPR036396">
    <property type="entry name" value="Cyt_P450_sf"/>
</dbReference>
<dbReference type="Proteomes" id="UP000054266">
    <property type="component" value="Unassembled WGS sequence"/>
</dbReference>
<evidence type="ECO:0000313" key="2">
    <source>
        <dbReference type="Proteomes" id="UP000054266"/>
    </source>
</evidence>
<dbReference type="GO" id="GO:0005506">
    <property type="term" value="F:iron ion binding"/>
    <property type="evidence" value="ECO:0007669"/>
    <property type="project" value="InterPro"/>
</dbReference>
<evidence type="ECO:0008006" key="3">
    <source>
        <dbReference type="Google" id="ProtNLM"/>
    </source>
</evidence>
<dbReference type="GO" id="GO:0020037">
    <property type="term" value="F:heme binding"/>
    <property type="evidence" value="ECO:0007669"/>
    <property type="project" value="InterPro"/>
</dbReference>
<dbReference type="STRING" id="5601.A0A0D2FIM4"/>
<proteinExistence type="predicted"/>
<dbReference type="HOGENOM" id="CLU_1695260_0_0_1"/>
<reference evidence="1 2" key="1">
    <citation type="submission" date="2015-01" db="EMBL/GenBank/DDBJ databases">
        <title>The Genome Sequence of Capronia semiimmersa CBS27337.</title>
        <authorList>
            <consortium name="The Broad Institute Genomics Platform"/>
            <person name="Cuomo C."/>
            <person name="de Hoog S."/>
            <person name="Gorbushina A."/>
            <person name="Stielow B."/>
            <person name="Teixiera M."/>
            <person name="Abouelleil A."/>
            <person name="Chapman S.B."/>
            <person name="Priest M."/>
            <person name="Young S.K."/>
            <person name="Wortman J."/>
            <person name="Nusbaum C."/>
            <person name="Birren B."/>
        </authorList>
    </citation>
    <scope>NUCLEOTIDE SEQUENCE [LARGE SCALE GENOMIC DNA]</scope>
    <source>
        <strain evidence="1 2">CBS 27337</strain>
    </source>
</reference>
<dbReference type="Gene3D" id="1.10.630.10">
    <property type="entry name" value="Cytochrome P450"/>
    <property type="match status" value="1"/>
</dbReference>
<name>A0A0D2FIM4_9EURO</name>
<keyword evidence="2" id="KW-1185">Reference proteome</keyword>
<sequence>MESVIDRHLVELRKALDSFVETRQEFDTSQIINYFAYDIIGELAFSMRFNTPKDADPQILPPFNHHIFLGSIFGLLSFLLPYSRLVSLYIPSQCLQGLIRSRMKLRAQTNACVAERIQNPNKTEDLMSPLINTTDPMTDRLLGLDDLAIKAFGFL</sequence>
<dbReference type="Pfam" id="PF00067">
    <property type="entry name" value="p450"/>
    <property type="match status" value="1"/>
</dbReference>
<dbReference type="EMBL" id="KN846959">
    <property type="protein sequence ID" value="KIW67918.1"/>
    <property type="molecule type" value="Genomic_DNA"/>
</dbReference>
<dbReference type="AlphaFoldDB" id="A0A0D2FIM4"/>
<evidence type="ECO:0000313" key="1">
    <source>
        <dbReference type="EMBL" id="KIW67918.1"/>
    </source>
</evidence>
<organism evidence="1 2">
    <name type="scientific">Phialophora macrospora</name>
    <dbReference type="NCBI Taxonomy" id="1851006"/>
    <lineage>
        <taxon>Eukaryota</taxon>
        <taxon>Fungi</taxon>
        <taxon>Dikarya</taxon>
        <taxon>Ascomycota</taxon>
        <taxon>Pezizomycotina</taxon>
        <taxon>Eurotiomycetes</taxon>
        <taxon>Chaetothyriomycetidae</taxon>
        <taxon>Chaetothyriales</taxon>
        <taxon>Herpotrichiellaceae</taxon>
        <taxon>Phialophora</taxon>
    </lineage>
</organism>
<accession>A0A0D2FIM4</accession>
<dbReference type="GO" id="GO:0004497">
    <property type="term" value="F:monooxygenase activity"/>
    <property type="evidence" value="ECO:0007669"/>
    <property type="project" value="InterPro"/>
</dbReference>
<gene>
    <name evidence="1" type="ORF">PV04_07132</name>
</gene>
<dbReference type="InterPro" id="IPR001128">
    <property type="entry name" value="Cyt_P450"/>
</dbReference>